<dbReference type="RefSeq" id="WP_316415618.1">
    <property type="nucleotide sequence ID" value="NZ_AP027080.1"/>
</dbReference>
<dbReference type="AlphaFoldDB" id="A0AA48GMQ9"/>
<dbReference type="EMBL" id="AP027080">
    <property type="protein sequence ID" value="BDU72704.1"/>
    <property type="molecule type" value="Genomic_DNA"/>
</dbReference>
<sequence>MTAAHGSGTKGGKDVTIRMYRHGLGDCFLLGLPRAQGGGFHVLIDCGLISGVAGARETMREVVGSIREACGDHLDLAVITHAHWDHVSAFSREQAQDLFEDGMAIDEVWYAWTEDPTDKLGQKLRRERGAKLAALAKASPALAKLGEAGSARMLERRARVDNLLQFYGLEGAASLGAASADAGRTAAAFEYLARRHGVRTRYLAPGDPPRALPGVEGVRVYAVGPPRNEALLKRSDPTRKGREVYEFVSDEAQGECLGAAFDRVTGPTADDSDCPFEASFCRGPGRRAPSAQLARLIQEVYDAKDMAWRRVDDDWTAAAETLALNLDSHTNNTSLVLAFELTGSGGVLLFAADAQVGNWLSWQDVTWEVPEAGGTRSRVTGADLLRRTVFYKVGHHGSHNATLRELGLEQMASEDLVAAVPVSVAQAKAKRWTQMPFKPLMERLAQKTGGRVLVSDVQAAAPTLRTLGALNKAQRAGFLKALKEEPLYYELSIPLA</sequence>
<gene>
    <name evidence="1" type="ORF">METEAL_18780</name>
</gene>
<accession>A0AA48GMQ9</accession>
<organism evidence="1 2">
    <name type="scientific">Mesoterricola silvestris</name>
    <dbReference type="NCBI Taxonomy" id="2927979"/>
    <lineage>
        <taxon>Bacteria</taxon>
        <taxon>Pseudomonadati</taxon>
        <taxon>Acidobacteriota</taxon>
        <taxon>Holophagae</taxon>
        <taxon>Holophagales</taxon>
        <taxon>Holophagaceae</taxon>
        <taxon>Mesoterricola</taxon>
    </lineage>
</organism>
<protein>
    <recommendedName>
        <fullName evidence="3">Metallo-beta-lactamase domain-containing protein</fullName>
    </recommendedName>
</protein>
<dbReference type="SUPFAM" id="SSF56281">
    <property type="entry name" value="Metallo-hydrolase/oxidoreductase"/>
    <property type="match status" value="1"/>
</dbReference>
<name>A0AA48GMQ9_9BACT</name>
<dbReference type="Gene3D" id="3.60.15.10">
    <property type="entry name" value="Ribonuclease Z/Hydroxyacylglutathione hydrolase-like"/>
    <property type="match status" value="1"/>
</dbReference>
<keyword evidence="2" id="KW-1185">Reference proteome</keyword>
<proteinExistence type="predicted"/>
<dbReference type="Proteomes" id="UP001238179">
    <property type="component" value="Chromosome"/>
</dbReference>
<reference evidence="2" key="1">
    <citation type="journal article" date="2023" name="Int. J. Syst. Evol. Microbiol.">
        <title>Mesoterricola silvestris gen. nov., sp. nov., Mesoterricola sediminis sp. nov., Geothrix oryzae sp. nov., Geothrix edaphica sp. nov., Geothrix rubra sp. nov., and Geothrix limicola sp. nov., six novel members of Acidobacteriota isolated from soils.</title>
        <authorList>
            <person name="Itoh H."/>
            <person name="Sugisawa Y."/>
            <person name="Mise K."/>
            <person name="Xu Z."/>
            <person name="Kuniyasu M."/>
            <person name="Ushijima N."/>
            <person name="Kawano K."/>
            <person name="Kobayashi E."/>
            <person name="Shiratori Y."/>
            <person name="Masuda Y."/>
            <person name="Senoo K."/>
        </authorList>
    </citation>
    <scope>NUCLEOTIDE SEQUENCE [LARGE SCALE GENOMIC DNA]</scope>
    <source>
        <strain evidence="2">W79</strain>
    </source>
</reference>
<dbReference type="KEGG" id="msil:METEAL_18780"/>
<evidence type="ECO:0008006" key="3">
    <source>
        <dbReference type="Google" id="ProtNLM"/>
    </source>
</evidence>
<evidence type="ECO:0000313" key="2">
    <source>
        <dbReference type="Proteomes" id="UP001238179"/>
    </source>
</evidence>
<dbReference type="InterPro" id="IPR036866">
    <property type="entry name" value="RibonucZ/Hydroxyglut_hydro"/>
</dbReference>
<evidence type="ECO:0000313" key="1">
    <source>
        <dbReference type="EMBL" id="BDU72704.1"/>
    </source>
</evidence>